<organism evidence="2 3">
    <name type="scientific">Perilla frutescens var. hirtella</name>
    <name type="common">Perilla citriodora</name>
    <name type="synonym">Perilla setoyensis</name>
    <dbReference type="NCBI Taxonomy" id="608512"/>
    <lineage>
        <taxon>Eukaryota</taxon>
        <taxon>Viridiplantae</taxon>
        <taxon>Streptophyta</taxon>
        <taxon>Embryophyta</taxon>
        <taxon>Tracheophyta</taxon>
        <taxon>Spermatophyta</taxon>
        <taxon>Magnoliopsida</taxon>
        <taxon>eudicotyledons</taxon>
        <taxon>Gunneridae</taxon>
        <taxon>Pentapetalae</taxon>
        <taxon>asterids</taxon>
        <taxon>lamiids</taxon>
        <taxon>Lamiales</taxon>
        <taxon>Lamiaceae</taxon>
        <taxon>Nepetoideae</taxon>
        <taxon>Elsholtzieae</taxon>
        <taxon>Perilla</taxon>
    </lineage>
</organism>
<reference evidence="2 3" key="1">
    <citation type="journal article" date="2021" name="Nat. Commun.">
        <title>Incipient diploidization of the medicinal plant Perilla within 10,000 years.</title>
        <authorList>
            <person name="Zhang Y."/>
            <person name="Shen Q."/>
            <person name="Leng L."/>
            <person name="Zhang D."/>
            <person name="Chen S."/>
            <person name="Shi Y."/>
            <person name="Ning Z."/>
            <person name="Chen S."/>
        </authorList>
    </citation>
    <scope>NUCLEOTIDE SEQUENCE [LARGE SCALE GENOMIC DNA]</scope>
    <source>
        <strain evidence="3">cv. PC099</strain>
    </source>
</reference>
<dbReference type="PANTHER" id="PTHR33132">
    <property type="entry name" value="OSJNBB0118P14.9 PROTEIN"/>
    <property type="match status" value="1"/>
</dbReference>
<evidence type="ECO:0000313" key="3">
    <source>
        <dbReference type="Proteomes" id="UP001190926"/>
    </source>
</evidence>
<dbReference type="EMBL" id="SDAM02029499">
    <property type="protein sequence ID" value="KAH6756915.1"/>
    <property type="molecule type" value="Genomic_DNA"/>
</dbReference>
<dbReference type="PANTHER" id="PTHR33132:SF142">
    <property type="entry name" value="SERINE-RICH PROTEIN-LIKE PROTEIN"/>
    <property type="match status" value="1"/>
</dbReference>
<evidence type="ECO:0000313" key="2">
    <source>
        <dbReference type="EMBL" id="KAH6756915.1"/>
    </source>
</evidence>
<dbReference type="AlphaFoldDB" id="A0AAD4IQC8"/>
<feature type="region of interest" description="Disordered" evidence="1">
    <location>
        <begin position="46"/>
        <end position="65"/>
    </location>
</feature>
<comment type="caution">
    <text evidence="2">The sequence shown here is derived from an EMBL/GenBank/DDBJ whole genome shotgun (WGS) entry which is preliminary data.</text>
</comment>
<name>A0AAD4IQC8_PERFH</name>
<evidence type="ECO:0000256" key="1">
    <source>
        <dbReference type="SAM" id="MobiDB-lite"/>
    </source>
</evidence>
<sequence length="121" mass="12988">MDGSKRGSGSRARMAGESKANVEYVKRKINVPTLCTNAMKTYSISSSSYTTSPLAPRKSASAKRHNCLCSPTTHVGSFRCRYHRNSGLVHSGMPVGSKLLDLTGKPTAHRHSSSSSTYVPA</sequence>
<dbReference type="Proteomes" id="UP001190926">
    <property type="component" value="Unassembled WGS sequence"/>
</dbReference>
<feature type="region of interest" description="Disordered" evidence="1">
    <location>
        <begin position="102"/>
        <end position="121"/>
    </location>
</feature>
<protein>
    <submittedName>
        <fullName evidence="2">Serine-rich protein-like protein</fullName>
    </submittedName>
</protein>
<keyword evidence="3" id="KW-1185">Reference proteome</keyword>
<gene>
    <name evidence="2" type="ORF">C2S53_006717</name>
</gene>
<proteinExistence type="predicted"/>
<accession>A0AAD4IQC8</accession>